<organism evidence="22 23">
    <name type="scientific">Mizuhopecten yessoensis</name>
    <name type="common">Japanese scallop</name>
    <name type="synonym">Patinopecten yessoensis</name>
    <dbReference type="NCBI Taxonomy" id="6573"/>
    <lineage>
        <taxon>Eukaryota</taxon>
        <taxon>Metazoa</taxon>
        <taxon>Spiralia</taxon>
        <taxon>Lophotrochozoa</taxon>
        <taxon>Mollusca</taxon>
        <taxon>Bivalvia</taxon>
        <taxon>Autobranchia</taxon>
        <taxon>Pteriomorphia</taxon>
        <taxon>Pectinida</taxon>
        <taxon>Pectinoidea</taxon>
        <taxon>Pectinidae</taxon>
        <taxon>Mizuhopecten</taxon>
    </lineage>
</organism>
<evidence type="ECO:0000256" key="6">
    <source>
        <dbReference type="ARBA" id="ARBA00022737"/>
    </source>
</evidence>
<keyword evidence="8" id="KW-0969">Cilium</keyword>
<dbReference type="OrthoDB" id="6022660at2759"/>
<sequence>MGSLIGSVMGSLIGSLIGSVIGSVIWSVVGSVMGSLIGSLMGSLIGSVIWSVVGSVMGSLIGSLMGSLIGSLIWDLSYNKFTEIDATTFKSTTNLQTLSLAGNLITKFKDKSFEVPLLTTLDLSNNPVTSFERLMFTSSSSITTLDLSNNPVTSFERLMFTSSSSITTLYINKMNLTSLPPYLFTNLRLLENLNIAYNDWVCQCSLKPFIEYLVTFNNSAGKTLINWQNTTCTDPASQVLLSLNSQFLSCLCKQTPDCLCWGTCNDASPIEVSVVKRSVSGSATNYFSCYSDTGLGSISTVVYATVVSSTTASTQQLCIEECFKLAGTYASYDSSYCLCGNVSLDYNCPCSTATYADQDSATCTNSAGSSETKTYLANINTVSAGIILNPISRLTAGQSYTFRVNVTLDIINLFYFDFGDTSRLISKGVTGNTLVISYTYPVPAHYTLTVSGCYYDNASTACDAASVPVLVDPPDTQVSVSLSASSYEGSINTASVNASFTMGQNIDFYWSRSPDNGVTSNTSFSCETSWTFVRGRCIQVSSSALDYDTAVTSCTNSLLNTIQHSTEVTEFATNILSVSPTVTSIYIEAKKNGSFYLWSDNTYTYFTTEDVTDSTAGECVVIDLSTNALKGADCTATHNYVCQKPPNNACPYGGVYYPTTRNCYLAVTSAPLNWSSASSACQALTSGASLATFDSAQLVSHVTSSVLTTNTKAWVGLRYQNMDGYLEWVNSESVSAYNPISSTQTGDCFGLSQTGDWQGYSCSTILSYICQYSVVKDTVSVEASGVGTMSLDPTSHTYTLTSLATSSTPATEKGVITIFPGYSIPDESGTVVAWTFKSANLNSSQIAAFQVWRPACAASETFVTPGCNGNGARYGSCKSTATSCPSVQTCTEGKKYCFHDDACIPVADLCDCGACTESYVGSSPTYTLVGQTFVVIPAGAFQYYTILADNIDVQSNDIIGYQVNTGSNVILCETGGDWTQNTQQATVSKWLSVGDAFNVTYWKNNTMCYFNAIYSKSVSKTMPSSLGYFTTAGTTEFKLNVVDPVITKTKTITSQEIIGTLTWLSPELQVGQSTDTIFVESGTSTDLLVVTDFGTNLAATWTFESATTSTTFSDSCPSAVSDSVCTSYKNWPALPFTSTSHTFATDMEVHVAVSNEVSSANLTVAVRVFERISGVSIALSTSQSSNYVAYNEQTSFTVTVSTGTPSIYNYYVNSTLVYTANSASFSHKFLNTTVPYHVVTVNASDDYSYSVAEIGVTVKVRASFQNFQFTDIPSVMEVGTQYEYIASVDATVGAEVSVMWIFGVGPPQLVTLTITSTTQEFRLNFTYSQTGSYTFAIFLQDDSFKSAKYISTSIDIVVPITTVTLSTSATVISEDDTITFTPSLPGPSYYGNTIYYTYNFQDGTTLVNQTTTSVSHMFSTLSSPVYSVTLLVMNGISSGNTSVDVTVEQLITSLSLTGTSPILVNTTVSYTAAVGTGSHILYSFQEPTLGLTSNYASASAYNWTIPTVGVYNLTVIAKNTFSSLTQSLEVRAVDFDTLQILAFEHDSHVITSSSVVFKLDVLSFNSSSLHCAWDFGDGISLVGTGLTEVSHSFSNASNYTVTVTLVHNSTGIQRVQSSLIGVQDTVTDLRVLSSGIGNIVSGAAATVVLTASVATGTDVWYTYTFDGSSFSTTSLTYDLVYGTATLLLPVDVVAANQISSVNITITVTFLESVESLILNCSECTLDSGISYCATNATSTYTATIQRGTSVGYTFVVAGQADSSTNPLLQKFSANGDVFVNVTASNKVSSAEYSLPVVVQDTITSLLFNVTSPSTDILVNTPLTMDTIIVGSHAAYRWKMCSTCNVITASSGSYVNPGYTASGSYTVTVEGYNQISSATATLALLVHEPVTSVNITSNDLTSGTYVAINTATTFNATANIHQHVYFDWTIYNSTDTVKTVFSTQTLNYTFTIEGEYSVKVTATNSPSSKETNLTVIVETPIAGAAITNNNTSPIATLTGLRLTATVTEGSTLSYAWYQNNTALNVASENLDIAFDTSGTYVLSVVVTNPLGSMTKTITYVVLDVIEDATIVIPSNLVYYPFVAINSAVQFSASVPKGDQITITWELRQASSVVHTGSSTTFDYTFASVANYTLTMNVTNDVSSMVKTTDIYIQTPLTSLSMTSNANAAGAAETNALVTFTGVHNSDADHLTYMWTMDSVTTTTTTYTETHSFTVARTYVASLNVSNQISTYSTSISVEIEDAIQGLSISQCNATVNVTDLAQAFAVITQGTNETYSWSVAMDAGTIQQTNKTFGYSFQETGIYNLNLNVSNLVGSDVSSCWYIIIGPISNVVITMSDDINLFVNYTVDFTVTGTNLVGVTYFWSFSPIDYNTSTETGAFSKVFTVKQSYELQLTVSNNINSLTVEKVFYIDELTCIAPVITAAGVTSKTVYKANSVVFEVDINRFTCYSYDLHYQWTAYNLTSCVETLANPVTLTDAVVQTPRLSLTNGTLNYGQFCIVLEASYQDTPLKQTVMFNVTVTKSNLVAVIDGGKLVQIPANTVHRLDGSTSYDKDLSSSLQYSWSCTKLSGSAASDACSSVSGSSSSININASDLTAGQSYNVTLTVSATDRTPGYYSQQLIVESTNAPSMKIVCVSCQALYQDGISSAKQLALQGICANCGSATVTYTWNATYVDSGTSTFSLTTTNTHTGDSKSNLVVKTGQIIDGKPYTFGLTVTKTENSVTTTSYAEIELLANMPPSGSGCNVSTTTITVFDTLTIDCLGFSDPDSSSTELTYKVIAYSTDSASVGQSVIIYSGPQSQVDVFLTSWPGVSRTTVQVKVFIIDSFDGSYEGFDQMITVTRPTLTAGQTMMEYMWEKTNTEMLGFVKENSPTLLLQYSIVMIHELNELSRVATNDSEKYMRATLRNILALTVLGLPFEDNVERQQAATFMEYLTGHADEFQTSFCQDLVLVLTQSLKSTMEKDVRQGVDKSSALTSNLLAAVANVMSGVNMAVYSTDTSLVSGWFNDTIQLYIPSVSSLNPFSSSSSSLNAETHRQSVVTKALSEAEDIIALNLKSTLLGQEPLVYTINSMSVHGQRTTSDDLNLDYVAAGSGITVSSNMLQSKMTAGTEVFQIYINNDPNPYTWGFTHDFVVNTKTASLSFKDTDGADISIDGLGEGDYVRLALTDEEATVDVSNASVVGNTGYDQTKNLHYTYSTINSETPKLITLTPSSGVDGAAVYIQVLAKNIDGASAEALVAPSKASFYLGIDIASPSSSQNTETIELIASDILPSDHRNHTFYISNFDTTKTYRISVYVNDTYMLNVSTAMYTVSCMYYDTTELAWSPSGCYPTAESTATAIVCECNHLTAFGGGMLVPIDAISFSDLEFIDLYTNPVVFVTCAIIFVVYLVATIISRRLDLRDLERISSVPLCGKDGSFKYEITVVTGKQRNAGTSAHVGIKLYGEYGKSNRKHLSKKGAFQRNCQDSFIIAHDTNLGDISKVFVWHDNHGLDPSWYMVQVIVRDLQTDQKYYFFGNIWLTLEKEHGFIQKEIYAAGSAEIQKFTRIFGHAWSSSVSDRHLWMSVMDRPANSRFTRVQRATCIVTILYVFMCINVIWYGVIKTSDSNLGTTGFGWQEVVVALATNAVVFPFSILLVSIFKKSRSKNNVFEQGIRSGTAETIEIDNNCDQSIYSSFQTNEDLLSYLGERESTEESILAATAPTNLALRRTKTLKSSLKMERMPSSTDSLNSSVMSDKNDRKLERTNNPGVWEHDTFKESWLKRLNPRPSTEESKPSTSTSAKQNRATLKAEAEDAADDIMEYLDNMEADISKKEQTNRKNRNPGQSTSGLNRNLSVHRPSTEESQPSSKDKKGKGGLKKGALKRNDSIHSVGLSAVSSDSYAIPSSSGTQRNFTPREEASLANKKPTSAGSVAKWVSRLRPGAMRTSDMPSVEHTNVSGANPLRPNSMLTRQISQPDIITHGIVGSFTMDRSEIRKKKSGCTLPSWCVYVGYFLCFCLSVLSVIVVMLYGYQLGAEVALQWVLALLFSVTFSFLVFESFKALFMALYIAGIEKKVDPYDENDVIDIEPIIDNAVETVKEMKFKPLAGFSLVKAKEEGQKVQRMRLMLRQFVAYMFYLWLLMVLCYINFNSSQYYFTYSTENQFIRTTVSNETYSFQNMTSIQDFWVWSQDVLASALHWEEINNYTEYGTLLGTARLRQVRSLTEKCMAYDSLMVLGSANFLSGKTCVGSGSFDEDQSSYGETWSVNQAQNMSWNYYTSDLTGSKWRQGNVFSYGGGGYVQFLGTNYTETLAILQDLQAKDWINLHTRAVFVEFTLYNPATDLTTHVNLLVELPLTGSINTTYQIHSQKLLRYIVDIVDPMIVCEAILFVVVVYLWIHMALLIREEGCSFFTSAWNIYELLTTLMAMAAIGLYVGCVIQATSTFDEFLANSSSFVNFETTVDVHLSMRYVQAWLLFLLMFKIVKQLRFIKILYIYERTLSESVGKLSGVALIFAILFLNHGMVSYLWFGPYVGGFESYWNTLTTLLGAIRGTFDFWLLFEHSRVFTHFFFFSFYIFVYGLTVCLVVAILSDTYKTLRSQMFFKSTLDMQDHEMIDFTMKRFKMWAGITKPKPEFRAVRFPGLPSVSSRCTSSSSTRSFGEASVSSDGLSMLSTGGSANAAARLSSTWQDVLRTMDRVTHLDGVEEDLIKKCQKEVDEWKWQNRISNMEKENDGLLNWTKKKPPPTPNTRTTRIPKRIPTQPRLTAKSEGTAKTPPTKPVVQGKATPRTSRPLSDQGGRAAQRAEQPGPSQDRMSIFDFFKSIKPSKPAW</sequence>
<feature type="disulfide bond" evidence="13">
    <location>
        <begin position="4202"/>
        <end position="4222"/>
    </location>
</feature>
<dbReference type="Pfam" id="PF20519">
    <property type="entry name" value="Polycystin_dom"/>
    <property type="match status" value="1"/>
</dbReference>
<dbReference type="InterPro" id="IPR016187">
    <property type="entry name" value="CTDL_fold"/>
</dbReference>
<feature type="compositionally biased region" description="Basic and acidic residues" evidence="15">
    <location>
        <begin position="3747"/>
        <end position="3757"/>
    </location>
</feature>
<comment type="similarity">
    <text evidence="3">Belongs to the polycystin family.</text>
</comment>
<feature type="transmembrane region" description="Helical" evidence="16">
    <location>
        <begin position="4361"/>
        <end position="4378"/>
    </location>
</feature>
<name>A0A210R4X5_MIZYE</name>
<dbReference type="PANTHER" id="PTHR46730">
    <property type="entry name" value="POLYCYSTIN-1"/>
    <property type="match status" value="1"/>
</dbReference>
<dbReference type="SUPFAM" id="SSF49723">
    <property type="entry name" value="Lipase/lipooxygenase domain (PLAT/LH2 domain)"/>
    <property type="match status" value="1"/>
</dbReference>
<dbReference type="Gene3D" id="3.10.100.10">
    <property type="entry name" value="Mannose-Binding Protein A, subunit A"/>
    <property type="match status" value="2"/>
</dbReference>
<evidence type="ECO:0000259" key="19">
    <source>
        <dbReference type="PROSITE" id="PS50095"/>
    </source>
</evidence>
<feature type="transmembrane region" description="Helical" evidence="16">
    <location>
        <begin position="4106"/>
        <end position="4124"/>
    </location>
</feature>
<dbReference type="InterPro" id="IPR003915">
    <property type="entry name" value="PKD_2"/>
</dbReference>
<dbReference type="InterPro" id="IPR014010">
    <property type="entry name" value="REJ_dom"/>
</dbReference>
<dbReference type="Proteomes" id="UP000242188">
    <property type="component" value="Unassembled WGS sequence"/>
</dbReference>
<feature type="transmembrane region" description="Helical" evidence="16">
    <location>
        <begin position="4478"/>
        <end position="4502"/>
    </location>
</feature>
<dbReference type="InterPro" id="IPR013783">
    <property type="entry name" value="Ig-like_fold"/>
</dbReference>
<evidence type="ECO:0000256" key="3">
    <source>
        <dbReference type="ARBA" id="ARBA00007200"/>
    </source>
</evidence>
<dbReference type="SUPFAM" id="SSF49299">
    <property type="entry name" value="PKD domain"/>
    <property type="match status" value="7"/>
</dbReference>
<dbReference type="SUPFAM" id="SSF52058">
    <property type="entry name" value="L domain-like"/>
    <property type="match status" value="1"/>
</dbReference>
<dbReference type="InterPro" id="IPR057244">
    <property type="entry name" value="GAIN_B"/>
</dbReference>
<proteinExistence type="inferred from homology"/>
<reference evidence="22 23" key="1">
    <citation type="journal article" date="2017" name="Nat. Ecol. Evol.">
        <title>Scallop genome provides insights into evolution of bilaterian karyotype and development.</title>
        <authorList>
            <person name="Wang S."/>
            <person name="Zhang J."/>
            <person name="Jiao W."/>
            <person name="Li J."/>
            <person name="Xun X."/>
            <person name="Sun Y."/>
            <person name="Guo X."/>
            <person name="Huan P."/>
            <person name="Dong B."/>
            <person name="Zhang L."/>
            <person name="Hu X."/>
            <person name="Sun X."/>
            <person name="Wang J."/>
            <person name="Zhao C."/>
            <person name="Wang Y."/>
            <person name="Wang D."/>
            <person name="Huang X."/>
            <person name="Wang R."/>
            <person name="Lv J."/>
            <person name="Li Y."/>
            <person name="Zhang Z."/>
            <person name="Liu B."/>
            <person name="Lu W."/>
            <person name="Hui Y."/>
            <person name="Liang J."/>
            <person name="Zhou Z."/>
            <person name="Hou R."/>
            <person name="Li X."/>
            <person name="Liu Y."/>
            <person name="Li H."/>
            <person name="Ning X."/>
            <person name="Lin Y."/>
            <person name="Zhao L."/>
            <person name="Xing Q."/>
            <person name="Dou J."/>
            <person name="Li Y."/>
            <person name="Mao J."/>
            <person name="Guo H."/>
            <person name="Dou H."/>
            <person name="Li T."/>
            <person name="Mu C."/>
            <person name="Jiang W."/>
            <person name="Fu Q."/>
            <person name="Fu X."/>
            <person name="Miao Y."/>
            <person name="Liu J."/>
            <person name="Yu Q."/>
            <person name="Li R."/>
            <person name="Liao H."/>
            <person name="Li X."/>
            <person name="Kong Y."/>
            <person name="Jiang Z."/>
            <person name="Chourrout D."/>
            <person name="Li R."/>
            <person name="Bao Z."/>
        </authorList>
    </citation>
    <scope>NUCLEOTIDE SEQUENCE [LARGE SCALE GENOMIC DNA]</scope>
    <source>
        <strain evidence="22 23">PY_sf001</strain>
    </source>
</reference>
<feature type="domain" description="PKD" evidence="18">
    <location>
        <begin position="2176"/>
        <end position="2245"/>
    </location>
</feature>
<dbReference type="PANTHER" id="PTHR46730:SF1">
    <property type="entry name" value="PLAT DOMAIN-CONTAINING PROTEIN"/>
    <property type="match status" value="1"/>
</dbReference>
<dbReference type="GO" id="GO:0005261">
    <property type="term" value="F:monoatomic cation channel activity"/>
    <property type="evidence" value="ECO:0007669"/>
    <property type="project" value="TreeGrafter"/>
</dbReference>
<feature type="domain" description="C-type lectin" evidence="17">
    <location>
        <begin position="533"/>
        <end position="643"/>
    </location>
</feature>
<keyword evidence="9 16" id="KW-0472">Membrane</keyword>
<dbReference type="SUPFAM" id="SSF56436">
    <property type="entry name" value="C-type lectin-like"/>
    <property type="match status" value="2"/>
</dbReference>
<feature type="compositionally biased region" description="Low complexity" evidence="15">
    <location>
        <begin position="4722"/>
        <end position="4737"/>
    </location>
</feature>
<dbReference type="GO" id="GO:0005929">
    <property type="term" value="C:cilium"/>
    <property type="evidence" value="ECO:0007669"/>
    <property type="project" value="UniProtKB-SubCell"/>
</dbReference>
<evidence type="ECO:0000256" key="10">
    <source>
        <dbReference type="ARBA" id="ARBA00023157"/>
    </source>
</evidence>
<dbReference type="Gene3D" id="2.60.40.10">
    <property type="entry name" value="Immunoglobulins"/>
    <property type="match status" value="3"/>
</dbReference>
<evidence type="ECO:0000256" key="14">
    <source>
        <dbReference type="PROSITE-ProRule" id="PRU00152"/>
    </source>
</evidence>
<keyword evidence="10" id="KW-1015">Disulfide bond</keyword>
<evidence type="ECO:0000256" key="9">
    <source>
        <dbReference type="ARBA" id="ARBA00023136"/>
    </source>
</evidence>
<dbReference type="SMART" id="SM00303">
    <property type="entry name" value="GPS"/>
    <property type="match status" value="1"/>
</dbReference>
<dbReference type="GO" id="GO:0006816">
    <property type="term" value="P:calcium ion transport"/>
    <property type="evidence" value="ECO:0007669"/>
    <property type="project" value="TreeGrafter"/>
</dbReference>
<gene>
    <name evidence="22" type="ORF">KP79_PYT06454</name>
</gene>
<feature type="transmembrane region" description="Helical" evidence="16">
    <location>
        <begin position="48"/>
        <end position="74"/>
    </location>
</feature>
<dbReference type="InterPro" id="IPR001304">
    <property type="entry name" value="C-type_lectin-like"/>
</dbReference>
<evidence type="ECO:0000259" key="21">
    <source>
        <dbReference type="PROSITE" id="PS51111"/>
    </source>
</evidence>
<evidence type="ECO:0000313" key="22">
    <source>
        <dbReference type="EMBL" id="OWF55928.1"/>
    </source>
</evidence>
<evidence type="ECO:0000256" key="4">
    <source>
        <dbReference type="ARBA" id="ARBA00022475"/>
    </source>
</evidence>
<dbReference type="InterPro" id="IPR013122">
    <property type="entry name" value="PKD1_2_channel"/>
</dbReference>
<evidence type="ECO:0000256" key="13">
    <source>
        <dbReference type="PIRSR" id="PIRSR603915-2"/>
    </source>
</evidence>
<evidence type="ECO:0000313" key="23">
    <source>
        <dbReference type="Proteomes" id="UP000242188"/>
    </source>
</evidence>
<evidence type="ECO:0000259" key="17">
    <source>
        <dbReference type="PROSITE" id="PS50041"/>
    </source>
</evidence>
<dbReference type="InterPro" id="IPR002859">
    <property type="entry name" value="PKD/REJ-like"/>
</dbReference>
<comment type="subcellular location">
    <subcellularLocation>
        <location evidence="2">Cell membrane</location>
        <topology evidence="2">Multi-pass membrane protein</topology>
    </subcellularLocation>
    <subcellularLocation>
        <location evidence="1">Cell projection</location>
        <location evidence="1">Cilium</location>
    </subcellularLocation>
</comment>
<comment type="caution">
    <text evidence="22">The sequence shown here is derived from an EMBL/GenBank/DDBJ whole genome shotgun (WGS) entry which is preliminary data.</text>
</comment>
<protein>
    <submittedName>
        <fullName evidence="22">Polycystin-1</fullName>
    </submittedName>
</protein>
<dbReference type="Pfam" id="PF00059">
    <property type="entry name" value="Lectin_C"/>
    <property type="match status" value="1"/>
</dbReference>
<evidence type="ECO:0000256" key="1">
    <source>
        <dbReference type="ARBA" id="ARBA00004138"/>
    </source>
</evidence>
<keyword evidence="11" id="KW-0325">Glycoprotein</keyword>
<evidence type="ECO:0000256" key="12">
    <source>
        <dbReference type="ARBA" id="ARBA00023273"/>
    </source>
</evidence>
<dbReference type="PRINTS" id="PR01433">
    <property type="entry name" value="POLYCYSTIN2"/>
</dbReference>
<dbReference type="InterPro" id="IPR000203">
    <property type="entry name" value="GPS"/>
</dbReference>
<dbReference type="EMBL" id="NEDP02000449">
    <property type="protein sequence ID" value="OWF55928.1"/>
    <property type="molecule type" value="Genomic_DNA"/>
</dbReference>
<feature type="transmembrane region" description="Helical" evidence="16">
    <location>
        <begin position="4543"/>
        <end position="4564"/>
    </location>
</feature>
<keyword evidence="4" id="KW-1003">Cell membrane</keyword>
<feature type="compositionally biased region" description="Polar residues" evidence="15">
    <location>
        <begin position="3719"/>
        <end position="3731"/>
    </location>
</feature>
<dbReference type="PROSITE" id="PS50095">
    <property type="entry name" value="PLAT"/>
    <property type="match status" value="1"/>
</dbReference>
<dbReference type="GO" id="GO:0005886">
    <property type="term" value="C:plasma membrane"/>
    <property type="evidence" value="ECO:0007669"/>
    <property type="project" value="UniProtKB-SubCell"/>
</dbReference>
<feature type="transmembrane region" description="Helical" evidence="16">
    <location>
        <begin position="4390"/>
        <end position="4415"/>
    </location>
</feature>
<feature type="compositionally biased region" description="Polar residues" evidence="15">
    <location>
        <begin position="3871"/>
        <end position="3889"/>
    </location>
</feature>
<dbReference type="InterPro" id="IPR046791">
    <property type="entry name" value="Polycystin_dom"/>
</dbReference>
<dbReference type="InterPro" id="IPR016186">
    <property type="entry name" value="C-type_lectin-like/link_sf"/>
</dbReference>
<feature type="transmembrane region" description="Helical" evidence="16">
    <location>
        <begin position="4013"/>
        <end position="4032"/>
    </location>
</feature>
<dbReference type="SMART" id="SM00308">
    <property type="entry name" value="LH2"/>
    <property type="match status" value="1"/>
</dbReference>
<dbReference type="InterPro" id="IPR035986">
    <property type="entry name" value="PKD_dom_sf"/>
</dbReference>
<dbReference type="CDD" id="cd00037">
    <property type="entry name" value="CLECT"/>
    <property type="match status" value="2"/>
</dbReference>
<feature type="region of interest" description="Disordered" evidence="15">
    <location>
        <begin position="3712"/>
        <end position="3787"/>
    </location>
</feature>
<evidence type="ECO:0000256" key="7">
    <source>
        <dbReference type="ARBA" id="ARBA00022989"/>
    </source>
</evidence>
<feature type="domain" description="C-type lectin" evidence="17">
    <location>
        <begin position="659"/>
        <end position="771"/>
    </location>
</feature>
<keyword evidence="7 16" id="KW-1133">Transmembrane helix</keyword>
<keyword evidence="6" id="KW-0677">Repeat</keyword>
<feature type="transmembrane region" description="Helical" evidence="16">
    <location>
        <begin position="3615"/>
        <end position="3636"/>
    </location>
</feature>
<evidence type="ECO:0000256" key="5">
    <source>
        <dbReference type="ARBA" id="ARBA00022692"/>
    </source>
</evidence>
<feature type="domain" description="PKD" evidence="18">
    <location>
        <begin position="1912"/>
        <end position="1983"/>
    </location>
</feature>
<keyword evidence="12" id="KW-0966">Cell projection</keyword>
<feature type="domain" description="PLAT" evidence="19">
    <location>
        <begin position="3416"/>
        <end position="3531"/>
    </location>
</feature>
<evidence type="ECO:0000256" key="2">
    <source>
        <dbReference type="ARBA" id="ARBA00004651"/>
    </source>
</evidence>
<dbReference type="PROSITE" id="PS50093">
    <property type="entry name" value="PKD"/>
    <property type="match status" value="5"/>
</dbReference>
<feature type="transmembrane region" description="Helical" evidence="16">
    <location>
        <begin position="12"/>
        <end position="36"/>
    </location>
</feature>
<feature type="domain" description="PKD" evidence="18">
    <location>
        <begin position="1830"/>
        <end position="1892"/>
    </location>
</feature>
<accession>A0A210R4X5</accession>
<feature type="domain" description="GAIN-B" evidence="20">
    <location>
        <begin position="3233"/>
        <end position="3360"/>
    </location>
</feature>
<feature type="region of interest" description="Disordered" evidence="15">
    <location>
        <begin position="3806"/>
        <end position="3903"/>
    </location>
</feature>
<dbReference type="PROSITE" id="PS51111">
    <property type="entry name" value="REJ"/>
    <property type="match status" value="1"/>
</dbReference>
<dbReference type="InterPro" id="IPR022409">
    <property type="entry name" value="PKD/Chitinase_dom"/>
</dbReference>
<dbReference type="Pfam" id="PF01477">
    <property type="entry name" value="PLAT"/>
    <property type="match status" value="1"/>
</dbReference>
<keyword evidence="5 16" id="KW-0812">Transmembrane</keyword>
<feature type="transmembrane region" description="Helical" evidence="16">
    <location>
        <begin position="3374"/>
        <end position="3393"/>
    </location>
</feature>
<dbReference type="Gene3D" id="2.60.60.20">
    <property type="entry name" value="PLAT/LH2 domain"/>
    <property type="match status" value="1"/>
</dbReference>
<feature type="transmembrane region" description="Helical" evidence="16">
    <location>
        <begin position="3577"/>
        <end position="3595"/>
    </location>
</feature>
<evidence type="ECO:0000259" key="20">
    <source>
        <dbReference type="PROSITE" id="PS50221"/>
    </source>
</evidence>
<dbReference type="PROSITE" id="PS51450">
    <property type="entry name" value="LRR"/>
    <property type="match status" value="3"/>
</dbReference>
<dbReference type="InterPro" id="IPR001024">
    <property type="entry name" value="PLAT/LH2_dom"/>
</dbReference>
<dbReference type="SMART" id="SM00034">
    <property type="entry name" value="CLECT"/>
    <property type="match status" value="2"/>
</dbReference>
<dbReference type="Gene3D" id="3.80.10.10">
    <property type="entry name" value="Ribonuclease Inhibitor"/>
    <property type="match status" value="1"/>
</dbReference>
<dbReference type="InterPro" id="IPR032675">
    <property type="entry name" value="LRR_dom_sf"/>
</dbReference>
<evidence type="ECO:0000256" key="8">
    <source>
        <dbReference type="ARBA" id="ARBA00023069"/>
    </source>
</evidence>
<evidence type="ECO:0000256" key="11">
    <source>
        <dbReference type="ARBA" id="ARBA00023180"/>
    </source>
</evidence>
<dbReference type="Pfam" id="PF13855">
    <property type="entry name" value="LRR_8"/>
    <property type="match status" value="1"/>
</dbReference>
<dbReference type="InterPro" id="IPR001611">
    <property type="entry name" value="Leu-rich_rpt"/>
</dbReference>
<dbReference type="SMART" id="SM00089">
    <property type="entry name" value="PKD"/>
    <property type="match status" value="14"/>
</dbReference>
<dbReference type="Pfam" id="PF02010">
    <property type="entry name" value="REJ"/>
    <property type="match status" value="1"/>
</dbReference>
<keyword evidence="23" id="KW-1185">Reference proteome</keyword>
<dbReference type="InterPro" id="IPR036392">
    <property type="entry name" value="PLAT/LH2_dom_sf"/>
</dbReference>
<dbReference type="PROSITE" id="PS50041">
    <property type="entry name" value="C_TYPE_LECTIN_2"/>
    <property type="match status" value="2"/>
</dbReference>
<feature type="transmembrane region" description="Helical" evidence="16">
    <location>
        <begin position="4441"/>
        <end position="4458"/>
    </location>
</feature>
<dbReference type="GO" id="GO:0005509">
    <property type="term" value="F:calcium ion binding"/>
    <property type="evidence" value="ECO:0007669"/>
    <property type="project" value="InterPro"/>
</dbReference>
<comment type="caution">
    <text evidence="14">Lacks conserved residue(s) required for the propagation of feature annotation.</text>
</comment>
<dbReference type="Pfam" id="PF01825">
    <property type="entry name" value="GPS"/>
    <property type="match status" value="1"/>
</dbReference>
<feature type="domain" description="REJ" evidence="21">
    <location>
        <begin position="2414"/>
        <end position="3106"/>
    </location>
</feature>
<evidence type="ECO:0000256" key="15">
    <source>
        <dbReference type="SAM" id="MobiDB-lite"/>
    </source>
</evidence>
<dbReference type="Pfam" id="PF00801">
    <property type="entry name" value="PKD"/>
    <property type="match status" value="5"/>
</dbReference>
<dbReference type="Pfam" id="PF08016">
    <property type="entry name" value="PKD_channel"/>
    <property type="match status" value="1"/>
</dbReference>
<feature type="domain" description="PKD" evidence="18">
    <location>
        <begin position="2096"/>
        <end position="2158"/>
    </location>
</feature>
<feature type="domain" description="PKD" evidence="18">
    <location>
        <begin position="1573"/>
        <end position="1608"/>
    </location>
</feature>
<dbReference type="InterPro" id="IPR000601">
    <property type="entry name" value="PKD_dom"/>
</dbReference>
<evidence type="ECO:0000256" key="16">
    <source>
        <dbReference type="SAM" id="Phobius"/>
    </source>
</evidence>
<evidence type="ECO:0000259" key="18">
    <source>
        <dbReference type="PROSITE" id="PS50093"/>
    </source>
</evidence>
<dbReference type="PROSITE" id="PS50221">
    <property type="entry name" value="GAIN_B"/>
    <property type="match status" value="1"/>
</dbReference>
<feature type="compositionally biased region" description="Basic residues" evidence="15">
    <location>
        <begin position="3847"/>
        <end position="3858"/>
    </location>
</feature>
<feature type="region of interest" description="Disordered" evidence="15">
    <location>
        <begin position="4706"/>
        <end position="4789"/>
    </location>
</feature>
<feature type="transmembrane region" description="Helical" evidence="16">
    <location>
        <begin position="3982"/>
        <end position="4007"/>
    </location>
</feature>
<feature type="compositionally biased region" description="Polar residues" evidence="15">
    <location>
        <begin position="3818"/>
        <end position="3830"/>
    </location>
</feature>